<feature type="binding site" evidence="6">
    <location>
        <position position="212"/>
    </location>
    <ligand>
        <name>S-adenosyl-L-methionine</name>
        <dbReference type="ChEBI" id="CHEBI:59789"/>
    </ligand>
</feature>
<dbReference type="GO" id="GO:0008276">
    <property type="term" value="F:protein methyltransferase activity"/>
    <property type="evidence" value="ECO:0007669"/>
    <property type="project" value="UniProtKB-UniRule"/>
</dbReference>
<dbReference type="Proteomes" id="UP000823637">
    <property type="component" value="Unassembled WGS sequence"/>
</dbReference>
<comment type="subcellular location">
    <subcellularLocation>
        <location evidence="6">Cytoplasm</location>
    </subcellularLocation>
</comment>
<dbReference type="PANTHER" id="PTHR43648:SF1">
    <property type="entry name" value="ELECTRON TRANSFER FLAVOPROTEIN BETA SUBUNIT LYSINE METHYLTRANSFERASE"/>
    <property type="match status" value="1"/>
</dbReference>
<name>A0A9D9HD17_9BACT</name>
<dbReference type="EC" id="2.1.1.-" evidence="6"/>
<dbReference type="EMBL" id="JADIMR010000021">
    <property type="protein sequence ID" value="MBO8446414.1"/>
    <property type="molecule type" value="Genomic_DNA"/>
</dbReference>
<dbReference type="GO" id="GO:0005737">
    <property type="term" value="C:cytoplasm"/>
    <property type="evidence" value="ECO:0007669"/>
    <property type="project" value="UniProtKB-SubCell"/>
</dbReference>
<feature type="binding site" evidence="6">
    <location>
        <position position="128"/>
    </location>
    <ligand>
        <name>S-adenosyl-L-methionine</name>
        <dbReference type="ChEBI" id="CHEBI:59789"/>
    </ligand>
</feature>
<keyword evidence="4 6" id="KW-0808">Transferase</keyword>
<comment type="function">
    <text evidence="6">Methylates ribosomal protein L11.</text>
</comment>
<reference evidence="7" key="1">
    <citation type="submission" date="2020-10" db="EMBL/GenBank/DDBJ databases">
        <authorList>
            <person name="Gilroy R."/>
        </authorList>
    </citation>
    <scope>NUCLEOTIDE SEQUENCE</scope>
    <source>
        <strain evidence="7">D3-1215</strain>
    </source>
</reference>
<feature type="binding site" evidence="6">
    <location>
        <position position="149"/>
    </location>
    <ligand>
        <name>S-adenosyl-L-methionine</name>
        <dbReference type="ChEBI" id="CHEBI:59789"/>
    </ligand>
</feature>
<dbReference type="Gene3D" id="3.40.50.150">
    <property type="entry name" value="Vaccinia Virus protein VP39"/>
    <property type="match status" value="1"/>
</dbReference>
<dbReference type="InterPro" id="IPR004498">
    <property type="entry name" value="Ribosomal_PrmA_MeTrfase"/>
</dbReference>
<dbReference type="GO" id="GO:0032259">
    <property type="term" value="P:methylation"/>
    <property type="evidence" value="ECO:0007669"/>
    <property type="project" value="UniProtKB-KW"/>
</dbReference>
<dbReference type="GO" id="GO:0005840">
    <property type="term" value="C:ribosome"/>
    <property type="evidence" value="ECO:0007669"/>
    <property type="project" value="UniProtKB-KW"/>
</dbReference>
<reference evidence="7" key="2">
    <citation type="journal article" date="2021" name="PeerJ">
        <title>Extensive microbial diversity within the chicken gut microbiome revealed by metagenomics and culture.</title>
        <authorList>
            <person name="Gilroy R."/>
            <person name="Ravi A."/>
            <person name="Getino M."/>
            <person name="Pursley I."/>
            <person name="Horton D.L."/>
            <person name="Alikhan N.F."/>
            <person name="Baker D."/>
            <person name="Gharbi K."/>
            <person name="Hall N."/>
            <person name="Watson M."/>
            <person name="Adriaenssens E.M."/>
            <person name="Foster-Nyarko E."/>
            <person name="Jarju S."/>
            <person name="Secka A."/>
            <person name="Antonio M."/>
            <person name="Oren A."/>
            <person name="Chaudhuri R.R."/>
            <person name="La Ragione R."/>
            <person name="Hildebrand F."/>
            <person name="Pallen M.J."/>
        </authorList>
    </citation>
    <scope>NUCLEOTIDE SEQUENCE</scope>
    <source>
        <strain evidence="7">D3-1215</strain>
    </source>
</reference>
<evidence type="ECO:0000256" key="1">
    <source>
        <dbReference type="ARBA" id="ARBA00009741"/>
    </source>
</evidence>
<comment type="similarity">
    <text evidence="1 6">Belongs to the methyltransferase superfamily. PrmA family.</text>
</comment>
<dbReference type="InterPro" id="IPR050078">
    <property type="entry name" value="Ribosomal_L11_MeTrfase_PrmA"/>
</dbReference>
<evidence type="ECO:0000313" key="7">
    <source>
        <dbReference type="EMBL" id="MBO8446414.1"/>
    </source>
</evidence>
<comment type="caution">
    <text evidence="7">The sequence shown here is derived from an EMBL/GenBank/DDBJ whole genome shotgun (WGS) entry which is preliminary data.</text>
</comment>
<comment type="catalytic activity">
    <reaction evidence="6">
        <text>L-lysyl-[protein] + 3 S-adenosyl-L-methionine = N(6),N(6),N(6)-trimethyl-L-lysyl-[protein] + 3 S-adenosyl-L-homocysteine + 3 H(+)</text>
        <dbReference type="Rhea" id="RHEA:54192"/>
        <dbReference type="Rhea" id="RHEA-COMP:9752"/>
        <dbReference type="Rhea" id="RHEA-COMP:13826"/>
        <dbReference type="ChEBI" id="CHEBI:15378"/>
        <dbReference type="ChEBI" id="CHEBI:29969"/>
        <dbReference type="ChEBI" id="CHEBI:57856"/>
        <dbReference type="ChEBI" id="CHEBI:59789"/>
        <dbReference type="ChEBI" id="CHEBI:61961"/>
    </reaction>
</comment>
<proteinExistence type="inferred from homology"/>
<evidence type="ECO:0000256" key="3">
    <source>
        <dbReference type="ARBA" id="ARBA00022603"/>
    </source>
</evidence>
<dbReference type="PANTHER" id="PTHR43648">
    <property type="entry name" value="ELECTRON TRANSFER FLAVOPROTEIN BETA SUBUNIT LYSINE METHYLTRANSFERASE"/>
    <property type="match status" value="1"/>
</dbReference>
<evidence type="ECO:0000313" key="8">
    <source>
        <dbReference type="Proteomes" id="UP000823637"/>
    </source>
</evidence>
<keyword evidence="3 6" id="KW-0489">Methyltransferase</keyword>
<keyword evidence="5 6" id="KW-0949">S-adenosyl-L-methionine</keyword>
<dbReference type="CDD" id="cd02440">
    <property type="entry name" value="AdoMet_MTases"/>
    <property type="match status" value="1"/>
</dbReference>
<dbReference type="NCBIfam" id="NF001785">
    <property type="entry name" value="PRK00517.2-2"/>
    <property type="match status" value="1"/>
</dbReference>
<feature type="binding site" evidence="6">
    <location>
        <position position="171"/>
    </location>
    <ligand>
        <name>S-adenosyl-L-methionine</name>
        <dbReference type="ChEBI" id="CHEBI:59789"/>
    </ligand>
</feature>
<keyword evidence="7" id="KW-0687">Ribonucleoprotein</keyword>
<evidence type="ECO:0000256" key="2">
    <source>
        <dbReference type="ARBA" id="ARBA00022490"/>
    </source>
</evidence>
<organism evidence="7 8">
    <name type="scientific">Candidatus Enterocola intestinipullorum</name>
    <dbReference type="NCBI Taxonomy" id="2840783"/>
    <lineage>
        <taxon>Bacteria</taxon>
        <taxon>Pseudomonadati</taxon>
        <taxon>Bacteroidota</taxon>
        <taxon>Bacteroidia</taxon>
        <taxon>Bacteroidales</taxon>
        <taxon>Candidatus Enterocola</taxon>
    </lineage>
</organism>
<evidence type="ECO:0000256" key="6">
    <source>
        <dbReference type="HAMAP-Rule" id="MF_00735"/>
    </source>
</evidence>
<sequence>MRENLTYVKVSVKTSGAEQYKTDMVTYFLSEAGFDMFDEENGCLCAYIKKTAFDPGCLNFLNGEFGYAVEEIEDKDWNAEWEKNYFKPIVVSGRCVVHSSFHTDVPPAEYDIVIDPKMSFGTGHHQTTRCMMGFLLEADMSGKSVCDMGCGTAVLGILASMRGASRVTGIDIDGHCIRNSEENIRLNRTPMELLLGGAEKLQCRHFDVILANINRNILLADMDKYVQALNPGGDLYMSGFYLDDLAVIRAKAGSLGLRFDAVKHEGDWCAAKFSV</sequence>
<protein>
    <recommendedName>
        <fullName evidence="6">Ribosomal protein L11 methyltransferase</fullName>
        <shortName evidence="6">L11 Mtase</shortName>
        <ecNumber evidence="6">2.1.1.-</ecNumber>
    </recommendedName>
</protein>
<evidence type="ECO:0000256" key="4">
    <source>
        <dbReference type="ARBA" id="ARBA00022679"/>
    </source>
</evidence>
<accession>A0A9D9HD17</accession>
<keyword evidence="7" id="KW-0689">Ribosomal protein</keyword>
<dbReference type="InterPro" id="IPR029063">
    <property type="entry name" value="SAM-dependent_MTases_sf"/>
</dbReference>
<keyword evidence="2 6" id="KW-0963">Cytoplasm</keyword>
<dbReference type="AlphaFoldDB" id="A0A9D9HD17"/>
<evidence type="ECO:0000256" key="5">
    <source>
        <dbReference type="ARBA" id="ARBA00022691"/>
    </source>
</evidence>
<dbReference type="SUPFAM" id="SSF53335">
    <property type="entry name" value="S-adenosyl-L-methionine-dependent methyltransferases"/>
    <property type="match status" value="1"/>
</dbReference>
<dbReference type="HAMAP" id="MF_00735">
    <property type="entry name" value="Methyltr_PrmA"/>
    <property type="match status" value="1"/>
</dbReference>
<gene>
    <name evidence="6 7" type="primary">prmA</name>
    <name evidence="7" type="ORF">IAC32_01515</name>
</gene>
<dbReference type="Pfam" id="PF06325">
    <property type="entry name" value="PrmA"/>
    <property type="match status" value="1"/>
</dbReference>